<evidence type="ECO:0000313" key="2">
    <source>
        <dbReference type="EMBL" id="MCS0658576.1"/>
    </source>
</evidence>
<proteinExistence type="predicted"/>
<accession>A0ABT2CX68</accession>
<evidence type="ECO:0000313" key="3">
    <source>
        <dbReference type="Proteomes" id="UP001204621"/>
    </source>
</evidence>
<reference evidence="2 3" key="1">
    <citation type="submission" date="2022-08" db="EMBL/GenBank/DDBJ databases">
        <title>Reclassification of Massilia species as members of the genera Telluria, Duganella, Pseudoduganella, Mokoshia gen. nov. and Zemynaea gen. nov. using orthogonal and non-orthogonal genome-based approaches.</title>
        <authorList>
            <person name="Bowman J.P."/>
        </authorList>
    </citation>
    <scope>NUCLEOTIDE SEQUENCE [LARGE SCALE GENOMIC DNA]</scope>
    <source>
        <strain evidence="2 3">JCM 31606</strain>
    </source>
</reference>
<keyword evidence="3" id="KW-1185">Reference proteome</keyword>
<protein>
    <submittedName>
        <fullName evidence="2">Uncharacterized protein</fullName>
    </submittedName>
</protein>
<gene>
    <name evidence="2" type="ORF">NX778_10920</name>
</gene>
<evidence type="ECO:0000256" key="1">
    <source>
        <dbReference type="SAM" id="MobiDB-lite"/>
    </source>
</evidence>
<dbReference type="EMBL" id="JANUGU010000003">
    <property type="protein sequence ID" value="MCS0658576.1"/>
    <property type="molecule type" value="Genomic_DNA"/>
</dbReference>
<dbReference type="Proteomes" id="UP001204621">
    <property type="component" value="Unassembled WGS sequence"/>
</dbReference>
<dbReference type="RefSeq" id="WP_258811772.1">
    <property type="nucleotide sequence ID" value="NZ_JANUGU010000003.1"/>
</dbReference>
<comment type="caution">
    <text evidence="2">The sequence shown here is derived from an EMBL/GenBank/DDBJ whole genome shotgun (WGS) entry which is preliminary data.</text>
</comment>
<name>A0ABT2CX68_9BURK</name>
<organism evidence="2 3">
    <name type="scientific">Massilia terrae</name>
    <dbReference type="NCBI Taxonomy" id="1811224"/>
    <lineage>
        <taxon>Bacteria</taxon>
        <taxon>Pseudomonadati</taxon>
        <taxon>Pseudomonadota</taxon>
        <taxon>Betaproteobacteria</taxon>
        <taxon>Burkholderiales</taxon>
        <taxon>Oxalobacteraceae</taxon>
        <taxon>Telluria group</taxon>
        <taxon>Massilia</taxon>
    </lineage>
</organism>
<feature type="region of interest" description="Disordered" evidence="1">
    <location>
        <begin position="1"/>
        <end position="60"/>
    </location>
</feature>
<sequence>MKPLPVEAHRAPDPEPIEEPSPDSFDNPHPHHPPVQIPGDDEQVPPDHNPSIVARPKMSL</sequence>